<accession>A0AA86UNR0</accession>
<reference evidence="2 3" key="2">
    <citation type="submission" date="2024-07" db="EMBL/GenBank/DDBJ databases">
        <authorList>
            <person name="Akdeniz Z."/>
        </authorList>
    </citation>
    <scope>NUCLEOTIDE SEQUENCE [LARGE SCALE GENOMIC DNA]</scope>
</reference>
<evidence type="ECO:0000313" key="2">
    <source>
        <dbReference type="EMBL" id="CAL6070559.1"/>
    </source>
</evidence>
<proteinExistence type="predicted"/>
<protein>
    <submittedName>
        <fullName evidence="2">Hypothetical_protein</fullName>
    </submittedName>
</protein>
<dbReference type="Proteomes" id="UP001642409">
    <property type="component" value="Unassembled WGS sequence"/>
</dbReference>
<name>A0AA86UNR0_9EUKA</name>
<dbReference type="EMBL" id="CAXDID020000284">
    <property type="protein sequence ID" value="CAL6070559.1"/>
    <property type="molecule type" value="Genomic_DNA"/>
</dbReference>
<evidence type="ECO:0000313" key="1">
    <source>
        <dbReference type="EMBL" id="CAI9945898.1"/>
    </source>
</evidence>
<reference evidence="1" key="1">
    <citation type="submission" date="2023-06" db="EMBL/GenBank/DDBJ databases">
        <authorList>
            <person name="Kurt Z."/>
        </authorList>
    </citation>
    <scope>NUCLEOTIDE SEQUENCE</scope>
</reference>
<dbReference type="AlphaFoldDB" id="A0AA86UNR0"/>
<comment type="caution">
    <text evidence="1">The sequence shown here is derived from an EMBL/GenBank/DDBJ whole genome shotgun (WGS) entry which is preliminary data.</text>
</comment>
<organism evidence="1">
    <name type="scientific">Hexamita inflata</name>
    <dbReference type="NCBI Taxonomy" id="28002"/>
    <lineage>
        <taxon>Eukaryota</taxon>
        <taxon>Metamonada</taxon>
        <taxon>Diplomonadida</taxon>
        <taxon>Hexamitidae</taxon>
        <taxon>Hexamitinae</taxon>
        <taxon>Hexamita</taxon>
    </lineage>
</organism>
<evidence type="ECO:0000313" key="3">
    <source>
        <dbReference type="Proteomes" id="UP001642409"/>
    </source>
</evidence>
<gene>
    <name evidence="1" type="ORF">HINF_LOCUS33543</name>
    <name evidence="2" type="ORF">HINF_LOCUS54576</name>
</gene>
<keyword evidence="3" id="KW-1185">Reference proteome</keyword>
<sequence>MTALLLTARRSNDQMSIEFVQQIFIPANSIRILWYYYQDDNLLVVYHEYVNQYTETDLENVQIMFVCQQNVVRLNLTVQGVYPTSYRNQQNLNLLQVQFIFRDLIPLQEQQLFYRICPNSTCKLLFATQTPINLIIRD</sequence>
<dbReference type="EMBL" id="CATOUU010000754">
    <property type="protein sequence ID" value="CAI9945898.1"/>
    <property type="molecule type" value="Genomic_DNA"/>
</dbReference>